<evidence type="ECO:0000256" key="2">
    <source>
        <dbReference type="ARBA" id="ARBA00009154"/>
    </source>
</evidence>
<organism evidence="8 9">
    <name type="scientific">Daphnia magna</name>
    <dbReference type="NCBI Taxonomy" id="35525"/>
    <lineage>
        <taxon>Eukaryota</taxon>
        <taxon>Metazoa</taxon>
        <taxon>Ecdysozoa</taxon>
        <taxon>Arthropoda</taxon>
        <taxon>Crustacea</taxon>
        <taxon>Branchiopoda</taxon>
        <taxon>Diplostraca</taxon>
        <taxon>Cladocera</taxon>
        <taxon>Anomopoda</taxon>
        <taxon>Daphniidae</taxon>
        <taxon>Daphnia</taxon>
    </lineage>
</organism>
<dbReference type="Pfam" id="PF04000">
    <property type="entry name" value="Sas10_Utp3"/>
    <property type="match status" value="1"/>
</dbReference>
<dbReference type="AlphaFoldDB" id="A0A164RDV5"/>
<dbReference type="InterPro" id="IPR011082">
    <property type="entry name" value="Exosome-assoc_fac/DNA_repair"/>
</dbReference>
<protein>
    <recommendedName>
        <fullName evidence="3 7">Nuclear nucleic acid-binding protein C1D</fullName>
    </recommendedName>
</protein>
<evidence type="ECO:0000256" key="4">
    <source>
        <dbReference type="ARBA" id="ARBA00022552"/>
    </source>
</evidence>
<gene>
    <name evidence="8" type="ORF">APZ42_027208</name>
</gene>
<keyword evidence="4 7" id="KW-0698">rRNA processing</keyword>
<evidence type="ECO:0000256" key="5">
    <source>
        <dbReference type="ARBA" id="ARBA00022884"/>
    </source>
</evidence>
<evidence type="ECO:0000313" key="9">
    <source>
        <dbReference type="Proteomes" id="UP000076858"/>
    </source>
</evidence>
<dbReference type="Proteomes" id="UP000076858">
    <property type="component" value="Unassembled WGS sequence"/>
</dbReference>
<comment type="caution">
    <text evidence="8">The sequence shown here is derived from an EMBL/GenBank/DDBJ whole genome shotgun (WGS) entry which is preliminary data.</text>
</comment>
<dbReference type="GO" id="GO:0000178">
    <property type="term" value="C:exosome (RNase complex)"/>
    <property type="evidence" value="ECO:0007669"/>
    <property type="project" value="TreeGrafter"/>
</dbReference>
<accession>A0A164RDV5</accession>
<keyword evidence="7" id="KW-0238">DNA-binding</keyword>
<dbReference type="GO" id="GO:0003723">
    <property type="term" value="F:RNA binding"/>
    <property type="evidence" value="ECO:0007669"/>
    <property type="project" value="UniProtKB-UniRule"/>
</dbReference>
<sequence>MEWVTNKDFPQEMTANAQNLDSALSEMEAVVNQLISMPLSEAHSCMKPLERAKYDTASVYAVTSLFWAYMKTQGVDPKTNGLPKELERVKNVIGRTKQIADKALAPKLDVSAAKRFIRGGLWESKDGEKKDDANLDSQVREEDVIKPPPNKRIRFDEDLNSTQLTNAER</sequence>
<dbReference type="STRING" id="35525.A0A164RDV5"/>
<dbReference type="PANTHER" id="PTHR15341">
    <property type="entry name" value="SUN-COR STEROID HORMONE RECEPTOR CO-REPRESSOR"/>
    <property type="match status" value="1"/>
</dbReference>
<keyword evidence="6 7" id="KW-0539">Nucleus</keyword>
<comment type="subcellular location">
    <subcellularLocation>
        <location evidence="7">Cytoplasm</location>
    </subcellularLocation>
    <subcellularLocation>
        <location evidence="7">Nucleus</location>
        <location evidence="7">Nucleolus</location>
    </subcellularLocation>
    <subcellularLocation>
        <location evidence="1 7">Nucleus</location>
    </subcellularLocation>
</comment>
<dbReference type="OrthoDB" id="1421013at2759"/>
<name>A0A164RDV5_9CRUS</name>
<comment type="function">
    <text evidence="7">Plays a role in the recruitment of the exosome to pre-rRNA to mediate the 3'-5' end processing of the 5.8S rRNA.</text>
</comment>
<dbReference type="GO" id="GO:0003677">
    <property type="term" value="F:DNA binding"/>
    <property type="evidence" value="ECO:0007669"/>
    <property type="project" value="UniProtKB-KW"/>
</dbReference>
<evidence type="ECO:0000256" key="7">
    <source>
        <dbReference type="RuleBase" id="RU368003"/>
    </source>
</evidence>
<reference evidence="8 9" key="1">
    <citation type="submission" date="2016-03" db="EMBL/GenBank/DDBJ databases">
        <title>EvidentialGene: Evidence-directed Construction of Genes on Genomes.</title>
        <authorList>
            <person name="Gilbert D.G."/>
            <person name="Choi J.-H."/>
            <person name="Mockaitis K."/>
            <person name="Colbourne J."/>
            <person name="Pfrender M."/>
        </authorList>
    </citation>
    <scope>NUCLEOTIDE SEQUENCE [LARGE SCALE GENOMIC DNA]</scope>
    <source>
        <strain evidence="8 9">Xinb3</strain>
        <tissue evidence="8">Complete organism</tissue>
    </source>
</reference>
<evidence type="ECO:0000256" key="6">
    <source>
        <dbReference type="ARBA" id="ARBA00023242"/>
    </source>
</evidence>
<evidence type="ECO:0000256" key="1">
    <source>
        <dbReference type="ARBA" id="ARBA00004123"/>
    </source>
</evidence>
<dbReference type="GO" id="GO:0005737">
    <property type="term" value="C:cytoplasm"/>
    <property type="evidence" value="ECO:0007669"/>
    <property type="project" value="UniProtKB-SubCell"/>
</dbReference>
<proteinExistence type="inferred from homology"/>
<evidence type="ECO:0000256" key="3">
    <source>
        <dbReference type="ARBA" id="ARBA00015212"/>
    </source>
</evidence>
<dbReference type="GO" id="GO:0000460">
    <property type="term" value="P:maturation of 5.8S rRNA"/>
    <property type="evidence" value="ECO:0007669"/>
    <property type="project" value="TreeGrafter"/>
</dbReference>
<keyword evidence="7" id="KW-0963">Cytoplasm</keyword>
<dbReference type="GO" id="GO:0010468">
    <property type="term" value="P:regulation of gene expression"/>
    <property type="evidence" value="ECO:0007669"/>
    <property type="project" value="TreeGrafter"/>
</dbReference>
<dbReference type="EMBL" id="LRGB01002190">
    <property type="protein sequence ID" value="KZS08569.1"/>
    <property type="molecule type" value="Genomic_DNA"/>
</dbReference>
<evidence type="ECO:0000313" key="8">
    <source>
        <dbReference type="EMBL" id="KZS08569.1"/>
    </source>
</evidence>
<dbReference type="InterPro" id="IPR007146">
    <property type="entry name" value="Sas10/Utp3/C1D"/>
</dbReference>
<keyword evidence="9" id="KW-1185">Reference proteome</keyword>
<keyword evidence="5 7" id="KW-0694">RNA-binding</keyword>
<dbReference type="GO" id="GO:0005730">
    <property type="term" value="C:nucleolus"/>
    <property type="evidence" value="ECO:0007669"/>
    <property type="project" value="UniProtKB-SubCell"/>
</dbReference>
<comment type="subunit">
    <text evidence="7">Monomer and homodimer.</text>
</comment>
<comment type="similarity">
    <text evidence="2 7">Belongs to the C1D family.</text>
</comment>
<dbReference type="PANTHER" id="PTHR15341:SF3">
    <property type="entry name" value="NUCLEAR NUCLEIC ACID-BINDING PROTEIN C1D"/>
    <property type="match status" value="1"/>
</dbReference>